<evidence type="ECO:0008006" key="3">
    <source>
        <dbReference type="Google" id="ProtNLM"/>
    </source>
</evidence>
<evidence type="ECO:0000313" key="2">
    <source>
        <dbReference type="Proteomes" id="UP000230750"/>
    </source>
</evidence>
<dbReference type="EMBL" id="MRZV01000804">
    <property type="protein sequence ID" value="PIK44050.1"/>
    <property type="molecule type" value="Genomic_DNA"/>
</dbReference>
<keyword evidence="2" id="KW-1185">Reference proteome</keyword>
<name>A0A2G8K7Q4_STIJA</name>
<sequence>MSGKAVREIQRRLDELTMELQVAKATKQNEKPNTVYVLPPEKKLRSFSGSDGCQVESFVEDVKTAMKLRRLTGASAADFIIAHLDGPARREIRHRPSQLTSDPDKILDVLQETFGERYTLGSLMRRVYNCTQGDRESTSDFAFRLMALAEKLSTLDDVPNPEKTIREQFCDGLRDKTYAES</sequence>
<gene>
    <name evidence="1" type="ORF">BSL78_19096</name>
</gene>
<organism evidence="1 2">
    <name type="scientific">Stichopus japonicus</name>
    <name type="common">Sea cucumber</name>
    <dbReference type="NCBI Taxonomy" id="307972"/>
    <lineage>
        <taxon>Eukaryota</taxon>
        <taxon>Metazoa</taxon>
        <taxon>Echinodermata</taxon>
        <taxon>Eleutherozoa</taxon>
        <taxon>Echinozoa</taxon>
        <taxon>Holothuroidea</taxon>
        <taxon>Aspidochirotacea</taxon>
        <taxon>Aspidochirotida</taxon>
        <taxon>Stichopodidae</taxon>
        <taxon>Apostichopus</taxon>
    </lineage>
</organism>
<dbReference type="AlphaFoldDB" id="A0A2G8K7Q4"/>
<dbReference type="OrthoDB" id="10065209at2759"/>
<dbReference type="Proteomes" id="UP000230750">
    <property type="component" value="Unassembled WGS sequence"/>
</dbReference>
<proteinExistence type="predicted"/>
<protein>
    <recommendedName>
        <fullName evidence="3">Retrotransposon gag domain-containing protein</fullName>
    </recommendedName>
</protein>
<evidence type="ECO:0000313" key="1">
    <source>
        <dbReference type="EMBL" id="PIK44050.1"/>
    </source>
</evidence>
<accession>A0A2G8K7Q4</accession>
<reference evidence="1 2" key="1">
    <citation type="journal article" date="2017" name="PLoS Biol.">
        <title>The sea cucumber genome provides insights into morphological evolution and visceral regeneration.</title>
        <authorList>
            <person name="Zhang X."/>
            <person name="Sun L."/>
            <person name="Yuan J."/>
            <person name="Sun Y."/>
            <person name="Gao Y."/>
            <person name="Zhang L."/>
            <person name="Li S."/>
            <person name="Dai H."/>
            <person name="Hamel J.F."/>
            <person name="Liu C."/>
            <person name="Yu Y."/>
            <person name="Liu S."/>
            <person name="Lin W."/>
            <person name="Guo K."/>
            <person name="Jin S."/>
            <person name="Xu P."/>
            <person name="Storey K.B."/>
            <person name="Huan P."/>
            <person name="Zhang T."/>
            <person name="Zhou Y."/>
            <person name="Zhang J."/>
            <person name="Lin C."/>
            <person name="Li X."/>
            <person name="Xing L."/>
            <person name="Huo D."/>
            <person name="Sun M."/>
            <person name="Wang L."/>
            <person name="Mercier A."/>
            <person name="Li F."/>
            <person name="Yang H."/>
            <person name="Xiang J."/>
        </authorList>
    </citation>
    <scope>NUCLEOTIDE SEQUENCE [LARGE SCALE GENOMIC DNA]</scope>
    <source>
        <strain evidence="1">Shaxun</strain>
        <tissue evidence="1">Muscle</tissue>
    </source>
</reference>
<comment type="caution">
    <text evidence="1">The sequence shown here is derived from an EMBL/GenBank/DDBJ whole genome shotgun (WGS) entry which is preliminary data.</text>
</comment>